<dbReference type="STRING" id="663278.Ethha_2150"/>
<dbReference type="RefSeq" id="WP_013486015.1">
    <property type="nucleotide sequence ID" value="NC_014828.1"/>
</dbReference>
<reference evidence="2 3" key="1">
    <citation type="submission" date="2010-12" db="EMBL/GenBank/DDBJ databases">
        <title>Complete sequence of Ethanoligenens harbinense YUAN-3.</title>
        <authorList>
            <person name="Lucas S."/>
            <person name="Copeland A."/>
            <person name="Lapidus A."/>
            <person name="Cheng J.-F."/>
            <person name="Bruce D."/>
            <person name="Goodwin L."/>
            <person name="Pitluck S."/>
            <person name="Chertkov O."/>
            <person name="Misra M."/>
            <person name="Detter J.C."/>
            <person name="Han C."/>
            <person name="Tapia R."/>
            <person name="Land M."/>
            <person name="Hauser L."/>
            <person name="Jeffries C."/>
            <person name="Kyrpides N."/>
            <person name="Ivanova N."/>
            <person name="Mikhailova N."/>
            <person name="Wang A."/>
            <person name="Mouttaki H."/>
            <person name="He Z."/>
            <person name="Zhou J."/>
            <person name="Hemme C.L."/>
            <person name="Woyke T."/>
        </authorList>
    </citation>
    <scope>NUCLEOTIDE SEQUENCE [LARGE SCALE GENOMIC DNA]</scope>
    <source>
        <strain evidence="3">DSM 18485 / JCM 12961 / CGMCC 1.5033 / YUAN-3</strain>
    </source>
</reference>
<evidence type="ECO:0000256" key="1">
    <source>
        <dbReference type="SAM" id="Phobius"/>
    </source>
</evidence>
<dbReference type="Pfam" id="PF09997">
    <property type="entry name" value="DUF2238"/>
    <property type="match status" value="1"/>
</dbReference>
<dbReference type="HOGENOM" id="CLU_122748_0_0_9"/>
<evidence type="ECO:0000313" key="3">
    <source>
        <dbReference type="Proteomes" id="UP000001551"/>
    </source>
</evidence>
<feature type="transmembrane region" description="Helical" evidence="1">
    <location>
        <begin position="6"/>
        <end position="26"/>
    </location>
</feature>
<dbReference type="Proteomes" id="UP000001551">
    <property type="component" value="Chromosome"/>
</dbReference>
<dbReference type="EMBL" id="CP002400">
    <property type="protein sequence ID" value="ADU27667.1"/>
    <property type="molecule type" value="Genomic_DNA"/>
</dbReference>
<proteinExistence type="predicted"/>
<accession>E6U3Y7</accession>
<protein>
    <recommendedName>
        <fullName evidence="4">DUF2238 domain-containing protein</fullName>
    </recommendedName>
</protein>
<feature type="transmembrane region" description="Helical" evidence="1">
    <location>
        <begin position="33"/>
        <end position="54"/>
    </location>
</feature>
<feature type="transmembrane region" description="Helical" evidence="1">
    <location>
        <begin position="60"/>
        <end position="80"/>
    </location>
</feature>
<keyword evidence="3" id="KW-1185">Reference proteome</keyword>
<evidence type="ECO:0008006" key="4">
    <source>
        <dbReference type="Google" id="ProtNLM"/>
    </source>
</evidence>
<sequence length="187" mass="20763">MGSIMPLTLITIAFSAIMIWTGVLAIQKKRYPLFLKTTVIYALSIFFLMIQPVAGLHVRVSVLALAFIAVLGHLVAGNYWNYYDRSRHFDRYWHAFGSLAFSLFGYSVLKQTVSHYVSRVAVPKFYTVVAVSTIGISLGCLFEIYEFILDSVCHTHHQHGLTDTDVDLIADVIGAVSAGIVSIFVAL</sequence>
<keyword evidence="1" id="KW-0812">Transmembrane</keyword>
<feature type="transmembrane region" description="Helical" evidence="1">
    <location>
        <begin position="166"/>
        <end position="186"/>
    </location>
</feature>
<evidence type="ECO:0000313" key="2">
    <source>
        <dbReference type="EMBL" id="ADU27667.1"/>
    </source>
</evidence>
<dbReference type="InterPro" id="IPR014509">
    <property type="entry name" value="YjdF-like"/>
</dbReference>
<organism evidence="2 3">
    <name type="scientific">Ethanoligenens harbinense (strain DSM 18485 / JCM 12961 / CGMCC 1.5033 / YUAN-3)</name>
    <dbReference type="NCBI Taxonomy" id="663278"/>
    <lineage>
        <taxon>Bacteria</taxon>
        <taxon>Bacillati</taxon>
        <taxon>Bacillota</taxon>
        <taxon>Clostridia</taxon>
        <taxon>Eubacteriales</taxon>
        <taxon>Oscillospiraceae</taxon>
        <taxon>Ethanoligenens</taxon>
    </lineage>
</organism>
<dbReference type="KEGG" id="eha:Ethha_2150"/>
<dbReference type="AlphaFoldDB" id="E6U3Y7"/>
<keyword evidence="1" id="KW-0472">Membrane</keyword>
<keyword evidence="1" id="KW-1133">Transmembrane helix</keyword>
<feature type="transmembrane region" description="Helical" evidence="1">
    <location>
        <begin position="125"/>
        <end position="145"/>
    </location>
</feature>
<dbReference type="eggNOG" id="ENOG5032YXS">
    <property type="taxonomic scope" value="Bacteria"/>
</dbReference>
<gene>
    <name evidence="2" type="ordered locus">Ethha_2150</name>
</gene>
<name>E6U3Y7_ETHHY</name>